<feature type="domain" description="J" evidence="3">
    <location>
        <begin position="217"/>
        <end position="281"/>
    </location>
</feature>
<feature type="compositionally biased region" description="Polar residues" evidence="1">
    <location>
        <begin position="50"/>
        <end position="63"/>
    </location>
</feature>
<dbReference type="PANTHER" id="PTHR44665:SF1">
    <property type="entry name" value="DNAJ HOMOLOG SUBFAMILY C MEMBER 14"/>
    <property type="match status" value="1"/>
</dbReference>
<evidence type="ECO:0000256" key="2">
    <source>
        <dbReference type="SAM" id="Phobius"/>
    </source>
</evidence>
<dbReference type="InterPro" id="IPR052317">
    <property type="entry name" value="Viral_replicn-host_int_reg"/>
</dbReference>
<dbReference type="CDD" id="cd06257">
    <property type="entry name" value="DnaJ"/>
    <property type="match status" value="1"/>
</dbReference>
<dbReference type="STRING" id="1561998.A0A1I7TV53"/>
<organism evidence="4 5">
    <name type="scientific">Caenorhabditis tropicalis</name>
    <dbReference type="NCBI Taxonomy" id="1561998"/>
    <lineage>
        <taxon>Eukaryota</taxon>
        <taxon>Metazoa</taxon>
        <taxon>Ecdysozoa</taxon>
        <taxon>Nematoda</taxon>
        <taxon>Chromadorea</taxon>
        <taxon>Rhabditida</taxon>
        <taxon>Rhabditina</taxon>
        <taxon>Rhabditomorpha</taxon>
        <taxon>Rhabditoidea</taxon>
        <taxon>Rhabditidae</taxon>
        <taxon>Peloderinae</taxon>
        <taxon>Caenorhabditis</taxon>
    </lineage>
</organism>
<dbReference type="PROSITE" id="PS50076">
    <property type="entry name" value="DNAJ_2"/>
    <property type="match status" value="1"/>
</dbReference>
<dbReference type="AlphaFoldDB" id="A0A1I7TV53"/>
<accession>A0A1I7TV53</accession>
<keyword evidence="2" id="KW-1133">Transmembrane helix</keyword>
<feature type="transmembrane region" description="Helical" evidence="2">
    <location>
        <begin position="101"/>
        <end position="124"/>
    </location>
</feature>
<evidence type="ECO:0000313" key="4">
    <source>
        <dbReference type="Proteomes" id="UP000095282"/>
    </source>
</evidence>
<dbReference type="Gene3D" id="1.10.287.110">
    <property type="entry name" value="DnaJ domain"/>
    <property type="match status" value="1"/>
</dbReference>
<keyword evidence="2" id="KW-0812">Transmembrane</keyword>
<dbReference type="InterPro" id="IPR001623">
    <property type="entry name" value="DnaJ_domain"/>
</dbReference>
<sequence length="405" mass="46303">MSSKTWNLLLSCVAIKSHKRKTASYSKIFSRSSSPADDMVDTEEEETQRTRSASNHAHQNGSGQLKKDQKKRAVQPIQRRRKGRKDEPTWLQKTWDSSVDFFWFAWGHICFALQWTFILIVEVCQKIADIFITSGKNFWDGTCKGVQSIFLAIVSVFLCGFNNVVDVLYRSLTFISMIGVEECETLEELNWGCKKELPIATNASEYADRLSRETIRDAYSVFGLKSDCSDDDIKRNYKRLAALVSPDKCNIDAVDDIFELVNVAFAAIGLKESRSSYTVENSKVNEAHQKVIASWNKMAKAVEDARNTIFCDCIGTHYRVATTIQTSQARTCKRCSTKHPAKQNDIWVEKSFFGLYTTYYTCTDNVVYDITSWATCAKNENPPQLSDDNCQWTREQQNKRKNKNK</sequence>
<name>A0A1I7TV53_9PELO</name>
<dbReference type="SUPFAM" id="SSF46565">
    <property type="entry name" value="Chaperone J-domain"/>
    <property type="match status" value="1"/>
</dbReference>
<feature type="compositionally biased region" description="Polar residues" evidence="1">
    <location>
        <begin position="384"/>
        <end position="395"/>
    </location>
</feature>
<dbReference type="SMART" id="SM00271">
    <property type="entry name" value="DnaJ"/>
    <property type="match status" value="1"/>
</dbReference>
<feature type="region of interest" description="Disordered" evidence="1">
    <location>
        <begin position="31"/>
        <end position="88"/>
    </location>
</feature>
<proteinExistence type="predicted"/>
<dbReference type="InterPro" id="IPR032843">
    <property type="entry name" value="Jiv"/>
</dbReference>
<dbReference type="eggNOG" id="KOG0720">
    <property type="taxonomic scope" value="Eukaryota"/>
</dbReference>
<dbReference type="Pfam" id="PF14901">
    <property type="entry name" value="Jiv90"/>
    <property type="match status" value="1"/>
</dbReference>
<reference evidence="5" key="1">
    <citation type="submission" date="2016-11" db="UniProtKB">
        <authorList>
            <consortium name="WormBaseParasite"/>
        </authorList>
    </citation>
    <scope>IDENTIFICATION</scope>
</reference>
<feature type="compositionally biased region" description="Basic residues" evidence="1">
    <location>
        <begin position="68"/>
        <end position="83"/>
    </location>
</feature>
<protein>
    <submittedName>
        <fullName evidence="5">J domain-containing protein</fullName>
    </submittedName>
</protein>
<dbReference type="PANTHER" id="PTHR44665">
    <property type="entry name" value="DNAJ HOMOLOG SUBFAMILY C MEMBER 14"/>
    <property type="match status" value="1"/>
</dbReference>
<dbReference type="WBParaSite" id="Csp11.Scaffold629.g12094.t1">
    <property type="protein sequence ID" value="Csp11.Scaffold629.g12094.t1"/>
    <property type="gene ID" value="Csp11.Scaffold629.g12094"/>
</dbReference>
<dbReference type="InterPro" id="IPR036869">
    <property type="entry name" value="J_dom_sf"/>
</dbReference>
<keyword evidence="2" id="KW-0472">Membrane</keyword>
<feature type="region of interest" description="Disordered" evidence="1">
    <location>
        <begin position="384"/>
        <end position="405"/>
    </location>
</feature>
<dbReference type="Pfam" id="PF00226">
    <property type="entry name" value="DnaJ"/>
    <property type="match status" value="1"/>
</dbReference>
<feature type="transmembrane region" description="Helical" evidence="2">
    <location>
        <begin position="145"/>
        <end position="165"/>
    </location>
</feature>
<evidence type="ECO:0000313" key="5">
    <source>
        <dbReference type="WBParaSite" id="Csp11.Scaffold629.g12094.t1"/>
    </source>
</evidence>
<dbReference type="Proteomes" id="UP000095282">
    <property type="component" value="Unplaced"/>
</dbReference>
<evidence type="ECO:0000259" key="3">
    <source>
        <dbReference type="PROSITE" id="PS50076"/>
    </source>
</evidence>
<keyword evidence="4" id="KW-1185">Reference proteome</keyword>
<evidence type="ECO:0000256" key="1">
    <source>
        <dbReference type="SAM" id="MobiDB-lite"/>
    </source>
</evidence>